<dbReference type="SUPFAM" id="SSF64288">
    <property type="entry name" value="Chorismate lyase-like"/>
    <property type="match status" value="1"/>
</dbReference>
<dbReference type="AlphaFoldDB" id="A0A0H1RDX8"/>
<evidence type="ECO:0000313" key="6">
    <source>
        <dbReference type="Proteomes" id="UP000035489"/>
    </source>
</evidence>
<evidence type="ECO:0000256" key="1">
    <source>
        <dbReference type="ARBA" id="ARBA00023015"/>
    </source>
</evidence>
<dbReference type="Proteomes" id="UP000035489">
    <property type="component" value="Unassembled WGS sequence"/>
</dbReference>
<keyword evidence="1" id="KW-0805">Transcription regulation</keyword>
<keyword evidence="6" id="KW-1185">Reference proteome</keyword>
<sequence length="245" mass="27642">MSLITPLRDERTLVLQLRDAISALIEEQGLKPGDQLPTEAELTRKFQISRPALREALKLLEQDGAIYVKHGKGRFVSAAAALQVERPITCFESVTDMMHKSGYRPINKVLSISEEVASGEAQEALRLSPGSRVIRLERLRMQGEEVLVYCLDYIPRSIISDRLYDIDWSGSLLDLLERHDMRPRMSTAIAASVMLPHDVSERNDLHDFGPAFLITETAFTPTGVPVVFAKDYHRGSRFSFSFVRK</sequence>
<dbReference type="GO" id="GO:0003677">
    <property type="term" value="F:DNA binding"/>
    <property type="evidence" value="ECO:0007669"/>
    <property type="project" value="UniProtKB-KW"/>
</dbReference>
<accession>A0A0H1RDX8</accession>
<dbReference type="PROSITE" id="PS50949">
    <property type="entry name" value="HTH_GNTR"/>
    <property type="match status" value="1"/>
</dbReference>
<evidence type="ECO:0000256" key="3">
    <source>
        <dbReference type="ARBA" id="ARBA00023163"/>
    </source>
</evidence>
<dbReference type="GO" id="GO:0045892">
    <property type="term" value="P:negative regulation of DNA-templated transcription"/>
    <property type="evidence" value="ECO:0007669"/>
    <property type="project" value="TreeGrafter"/>
</dbReference>
<evidence type="ECO:0000259" key="4">
    <source>
        <dbReference type="PROSITE" id="PS50949"/>
    </source>
</evidence>
<dbReference type="PANTHER" id="PTHR44846:SF17">
    <property type="entry name" value="GNTR-FAMILY TRANSCRIPTIONAL REGULATOR"/>
    <property type="match status" value="1"/>
</dbReference>
<dbReference type="STRING" id="1225564.AA309_08560"/>
<dbReference type="InterPro" id="IPR036388">
    <property type="entry name" value="WH-like_DNA-bd_sf"/>
</dbReference>
<organism evidence="5 6">
    <name type="scientific">Microvirga vignae</name>
    <dbReference type="NCBI Taxonomy" id="1225564"/>
    <lineage>
        <taxon>Bacteria</taxon>
        <taxon>Pseudomonadati</taxon>
        <taxon>Pseudomonadota</taxon>
        <taxon>Alphaproteobacteria</taxon>
        <taxon>Hyphomicrobiales</taxon>
        <taxon>Methylobacteriaceae</taxon>
        <taxon>Microvirga</taxon>
    </lineage>
</organism>
<keyword evidence="3" id="KW-0804">Transcription</keyword>
<dbReference type="EMBL" id="LCYG01000020">
    <property type="protein sequence ID" value="KLK93378.1"/>
    <property type="molecule type" value="Genomic_DNA"/>
</dbReference>
<dbReference type="PRINTS" id="PR00035">
    <property type="entry name" value="HTHGNTR"/>
</dbReference>
<dbReference type="InterPro" id="IPR036390">
    <property type="entry name" value="WH_DNA-bd_sf"/>
</dbReference>
<dbReference type="SMART" id="SM00345">
    <property type="entry name" value="HTH_GNTR"/>
    <property type="match status" value="1"/>
</dbReference>
<name>A0A0H1RDX8_9HYPH</name>
<dbReference type="CDD" id="cd07377">
    <property type="entry name" value="WHTH_GntR"/>
    <property type="match status" value="1"/>
</dbReference>
<dbReference type="SUPFAM" id="SSF46785">
    <property type="entry name" value="Winged helix' DNA-binding domain"/>
    <property type="match status" value="1"/>
</dbReference>
<dbReference type="Gene3D" id="3.40.1410.10">
    <property type="entry name" value="Chorismate lyase-like"/>
    <property type="match status" value="1"/>
</dbReference>
<dbReference type="GO" id="GO:0003700">
    <property type="term" value="F:DNA-binding transcription factor activity"/>
    <property type="evidence" value="ECO:0007669"/>
    <property type="project" value="InterPro"/>
</dbReference>
<dbReference type="InterPro" id="IPR050679">
    <property type="entry name" value="Bact_HTH_transcr_reg"/>
</dbReference>
<reference evidence="5 6" key="1">
    <citation type="submission" date="2015-05" db="EMBL/GenBank/DDBJ databases">
        <title>Draft genome sequence of Microvirga vignae strain BR3299, a novel nitrogen fixing bacteria isolated from Brazil semi-aired region.</title>
        <authorList>
            <person name="Zilli J.E."/>
            <person name="Passos S.R."/>
            <person name="Leite J."/>
            <person name="Baldani J.I."/>
            <person name="Xavier G.R."/>
            <person name="Rumjaneck N.G."/>
            <person name="Simoes-Araujo J.L."/>
        </authorList>
    </citation>
    <scope>NUCLEOTIDE SEQUENCE [LARGE SCALE GENOMIC DNA]</scope>
    <source>
        <strain evidence="5 6">BR3299</strain>
    </source>
</reference>
<gene>
    <name evidence="5" type="ORF">AA309_08560</name>
</gene>
<evidence type="ECO:0000256" key="2">
    <source>
        <dbReference type="ARBA" id="ARBA00023125"/>
    </source>
</evidence>
<keyword evidence="2" id="KW-0238">DNA-binding</keyword>
<feature type="domain" description="HTH gntR-type" evidence="4">
    <location>
        <begin position="11"/>
        <end position="79"/>
    </location>
</feature>
<dbReference type="Pfam" id="PF00392">
    <property type="entry name" value="GntR"/>
    <property type="match status" value="1"/>
</dbReference>
<dbReference type="Gene3D" id="1.10.10.10">
    <property type="entry name" value="Winged helix-like DNA-binding domain superfamily/Winged helix DNA-binding domain"/>
    <property type="match status" value="1"/>
</dbReference>
<dbReference type="Pfam" id="PF07702">
    <property type="entry name" value="UTRA"/>
    <property type="match status" value="1"/>
</dbReference>
<evidence type="ECO:0000313" key="5">
    <source>
        <dbReference type="EMBL" id="KLK93378.1"/>
    </source>
</evidence>
<dbReference type="InterPro" id="IPR028978">
    <property type="entry name" value="Chorismate_lyase_/UTRA_dom_sf"/>
</dbReference>
<protein>
    <submittedName>
        <fullName evidence="5">GntR family transcriptional regulator</fullName>
    </submittedName>
</protein>
<dbReference type="PATRIC" id="fig|1225564.3.peg.2318"/>
<comment type="caution">
    <text evidence="5">The sequence shown here is derived from an EMBL/GenBank/DDBJ whole genome shotgun (WGS) entry which is preliminary data.</text>
</comment>
<dbReference type="InterPro" id="IPR000524">
    <property type="entry name" value="Tscrpt_reg_HTH_GntR"/>
</dbReference>
<dbReference type="InterPro" id="IPR011663">
    <property type="entry name" value="UTRA"/>
</dbReference>
<dbReference type="SMART" id="SM00866">
    <property type="entry name" value="UTRA"/>
    <property type="match status" value="1"/>
</dbReference>
<proteinExistence type="predicted"/>
<dbReference type="PANTHER" id="PTHR44846">
    <property type="entry name" value="MANNOSYL-D-GLYCERATE TRANSPORT/METABOLISM SYSTEM REPRESSOR MNGR-RELATED"/>
    <property type="match status" value="1"/>
</dbReference>